<proteinExistence type="predicted"/>
<dbReference type="Gene3D" id="2.70.170.10">
    <property type="entry name" value="Neurotransmitter-gated ion-channel ligand-binding domain"/>
    <property type="match status" value="1"/>
</dbReference>
<dbReference type="GeneID" id="111127359"/>
<reference evidence="4" key="1">
    <citation type="submission" date="2025-08" db="UniProtKB">
        <authorList>
            <consortium name="RefSeq"/>
        </authorList>
    </citation>
    <scope>IDENTIFICATION</scope>
    <source>
        <tissue evidence="4">Whole sample</tissue>
    </source>
</reference>
<feature type="chain" id="PRO_5034466586" evidence="1">
    <location>
        <begin position="19"/>
        <end position="188"/>
    </location>
</feature>
<evidence type="ECO:0000256" key="1">
    <source>
        <dbReference type="SAM" id="SignalP"/>
    </source>
</evidence>
<evidence type="ECO:0000313" key="4">
    <source>
        <dbReference type="RefSeq" id="XP_022328211.1"/>
    </source>
</evidence>
<dbReference type="Pfam" id="PF02931">
    <property type="entry name" value="Neur_chan_LBD"/>
    <property type="match status" value="1"/>
</dbReference>
<dbReference type="InterPro" id="IPR006202">
    <property type="entry name" value="Neur_chan_lig-bd"/>
</dbReference>
<feature type="signal peptide" evidence="1">
    <location>
        <begin position="1"/>
        <end position="18"/>
    </location>
</feature>
<dbReference type="GO" id="GO:0004888">
    <property type="term" value="F:transmembrane signaling receptor activity"/>
    <property type="evidence" value="ECO:0007669"/>
    <property type="project" value="InterPro"/>
</dbReference>
<organism evidence="3 4">
    <name type="scientific">Crassostrea virginica</name>
    <name type="common">Eastern oyster</name>
    <dbReference type="NCBI Taxonomy" id="6565"/>
    <lineage>
        <taxon>Eukaryota</taxon>
        <taxon>Metazoa</taxon>
        <taxon>Spiralia</taxon>
        <taxon>Lophotrochozoa</taxon>
        <taxon>Mollusca</taxon>
        <taxon>Bivalvia</taxon>
        <taxon>Autobranchia</taxon>
        <taxon>Pteriomorphia</taxon>
        <taxon>Ostreida</taxon>
        <taxon>Ostreoidea</taxon>
        <taxon>Ostreidae</taxon>
        <taxon>Crassostrea</taxon>
    </lineage>
</organism>
<evidence type="ECO:0000259" key="2">
    <source>
        <dbReference type="Pfam" id="PF02931"/>
    </source>
</evidence>
<accession>A0A8B8DMI7</accession>
<dbReference type="GO" id="GO:0005230">
    <property type="term" value="F:extracellular ligand-gated monoatomic ion channel activity"/>
    <property type="evidence" value="ECO:0007669"/>
    <property type="project" value="InterPro"/>
</dbReference>
<protein>
    <submittedName>
        <fullName evidence="4">Acetylcholine receptor subunit delta-like</fullName>
    </submittedName>
</protein>
<sequence>MKYFILVTISILVSGVTSLYTHSLETSLRNETFIDNAYNKDTRPATKTAIKCNIKLLSLKDINTRDQTMTTVAYFSFTWIDPRLAWATKPAYATDIERIFSTEPVLFTPSMVVENSISDLGVISDVTLPIKIDKDGTVTWTPGNVYETSCDIDTTFYPFDKQTCSIVLTTRGYTSKELELASTRNQSF</sequence>
<dbReference type="InterPro" id="IPR036734">
    <property type="entry name" value="Neur_chan_lig-bd_sf"/>
</dbReference>
<keyword evidence="1" id="KW-0732">Signal</keyword>
<keyword evidence="3" id="KW-1185">Reference proteome</keyword>
<dbReference type="InterPro" id="IPR006201">
    <property type="entry name" value="Neur_channel"/>
</dbReference>
<dbReference type="AlphaFoldDB" id="A0A8B8DMI7"/>
<name>A0A8B8DMI7_CRAVI</name>
<dbReference type="CDD" id="cd18989">
    <property type="entry name" value="LGIC_ECD_cation"/>
    <property type="match status" value="1"/>
</dbReference>
<dbReference type="OrthoDB" id="6099057at2759"/>
<dbReference type="PANTHER" id="PTHR18945">
    <property type="entry name" value="NEUROTRANSMITTER GATED ION CHANNEL"/>
    <property type="match status" value="1"/>
</dbReference>
<dbReference type="GO" id="GO:0016020">
    <property type="term" value="C:membrane"/>
    <property type="evidence" value="ECO:0007669"/>
    <property type="project" value="InterPro"/>
</dbReference>
<dbReference type="Proteomes" id="UP000694844">
    <property type="component" value="Chromosome 3"/>
</dbReference>
<feature type="domain" description="Neurotransmitter-gated ion-channel ligand-binding" evidence="2">
    <location>
        <begin position="34"/>
        <end position="185"/>
    </location>
</feature>
<dbReference type="SUPFAM" id="SSF63712">
    <property type="entry name" value="Nicotinic receptor ligand binding domain-like"/>
    <property type="match status" value="1"/>
</dbReference>
<dbReference type="RefSeq" id="XP_022328211.1">
    <property type="nucleotide sequence ID" value="XM_022472503.1"/>
</dbReference>
<dbReference type="KEGG" id="cvn:111127359"/>
<evidence type="ECO:0000313" key="3">
    <source>
        <dbReference type="Proteomes" id="UP000694844"/>
    </source>
</evidence>
<gene>
    <name evidence="4" type="primary">LOC111127359</name>
</gene>